<comment type="similarity">
    <text evidence="1">Belongs to the short-chain dehydrogenases/reductases (SDR) family.</text>
</comment>
<dbReference type="EMBL" id="HBIP01011799">
    <property type="protein sequence ID" value="CAE0491569.1"/>
    <property type="molecule type" value="Transcribed_RNA"/>
</dbReference>
<organism evidence="4">
    <name type="scientific">Dunaliella tertiolecta</name>
    <name type="common">Green alga</name>
    <dbReference type="NCBI Taxonomy" id="3047"/>
    <lineage>
        <taxon>Eukaryota</taxon>
        <taxon>Viridiplantae</taxon>
        <taxon>Chlorophyta</taxon>
        <taxon>core chlorophytes</taxon>
        <taxon>Chlorophyceae</taxon>
        <taxon>CS clade</taxon>
        <taxon>Chlamydomonadales</taxon>
        <taxon>Dunaliellaceae</taxon>
        <taxon>Dunaliella</taxon>
    </lineage>
</organism>
<gene>
    <name evidence="4" type="ORF">DTER00134_LOCUS6642</name>
</gene>
<sequence>MDQQIDVLVNNAAVFIDGWAAEVYDLTLRTNFKGPIELTQSLAPHLAKNGGIVMTSSGFAHLDYLTPDYVERVTQAKSLEDLWQRCEAFDPGSAMGHPEVHKGKLSSFGTAVPAYKISKAMVNKAASLLSQDPLLTQRGISITAVDPGHCRTTMGGPDAARLPEEGADCLYQGIKDVLAQSYLPCSS</sequence>
<proteinExistence type="inferred from homology"/>
<dbReference type="InterPro" id="IPR002347">
    <property type="entry name" value="SDR_fam"/>
</dbReference>
<dbReference type="SUPFAM" id="SSF51735">
    <property type="entry name" value="NAD(P)-binding Rossmann-fold domains"/>
    <property type="match status" value="1"/>
</dbReference>
<dbReference type="InterPro" id="IPR036291">
    <property type="entry name" value="NAD(P)-bd_dom_sf"/>
</dbReference>
<evidence type="ECO:0000313" key="4">
    <source>
        <dbReference type="EMBL" id="CAE0491569.1"/>
    </source>
</evidence>
<dbReference type="AlphaFoldDB" id="A0A7S3VKX9"/>
<dbReference type="PANTHER" id="PTHR43963">
    <property type="entry name" value="CARBONYL REDUCTASE 1-RELATED"/>
    <property type="match status" value="1"/>
</dbReference>
<dbReference type="Gene3D" id="3.40.50.720">
    <property type="entry name" value="NAD(P)-binding Rossmann-like Domain"/>
    <property type="match status" value="1"/>
</dbReference>
<evidence type="ECO:0000256" key="2">
    <source>
        <dbReference type="ARBA" id="ARBA00022857"/>
    </source>
</evidence>
<dbReference type="PRINTS" id="PR00081">
    <property type="entry name" value="GDHRDH"/>
</dbReference>
<dbReference type="PANTHER" id="PTHR43963:SF6">
    <property type="entry name" value="CHAIN DEHYDROGENASE FAMILY PROTEIN, PUTATIVE (AFU_ORTHOLOGUE AFUA_3G15350)-RELATED"/>
    <property type="match status" value="1"/>
</dbReference>
<dbReference type="Pfam" id="PF00106">
    <property type="entry name" value="adh_short"/>
    <property type="match status" value="1"/>
</dbReference>
<protein>
    <submittedName>
        <fullName evidence="4">Uncharacterized protein</fullName>
    </submittedName>
</protein>
<evidence type="ECO:0000256" key="3">
    <source>
        <dbReference type="ARBA" id="ARBA00023002"/>
    </source>
</evidence>
<name>A0A7S3VKX9_DUNTE</name>
<reference evidence="4" key="1">
    <citation type="submission" date="2021-01" db="EMBL/GenBank/DDBJ databases">
        <authorList>
            <person name="Corre E."/>
            <person name="Pelletier E."/>
            <person name="Niang G."/>
            <person name="Scheremetjew M."/>
            <person name="Finn R."/>
            <person name="Kale V."/>
            <person name="Holt S."/>
            <person name="Cochrane G."/>
            <person name="Meng A."/>
            <person name="Brown T."/>
            <person name="Cohen L."/>
        </authorList>
    </citation>
    <scope>NUCLEOTIDE SEQUENCE</scope>
    <source>
        <strain evidence="4">CCMP1320</strain>
    </source>
</reference>
<keyword evidence="2" id="KW-0521">NADP</keyword>
<dbReference type="GO" id="GO:0016491">
    <property type="term" value="F:oxidoreductase activity"/>
    <property type="evidence" value="ECO:0007669"/>
    <property type="project" value="UniProtKB-KW"/>
</dbReference>
<evidence type="ECO:0000256" key="1">
    <source>
        <dbReference type="ARBA" id="ARBA00006484"/>
    </source>
</evidence>
<keyword evidence="3" id="KW-0560">Oxidoreductase</keyword>
<accession>A0A7S3VKX9</accession>